<sequence>MTYIAAVSVETASAQESEHTCVREDFEHCPARKWSVRSPAIIHRKSPTFPQVDPRQITEYNAALNDSGIPSWPTLP</sequence>
<comment type="caution">
    <text evidence="1">The sequence shown here is derived from an EMBL/GenBank/DDBJ whole genome shotgun (WGS) entry which is preliminary data.</text>
</comment>
<dbReference type="EMBL" id="QGAC01000005">
    <property type="protein sequence ID" value="TKJ92588.1"/>
    <property type="molecule type" value="Genomic_DNA"/>
</dbReference>
<dbReference type="AlphaFoldDB" id="A0A4U3FFF4"/>
<proteinExistence type="predicted"/>
<dbReference type="Proteomes" id="UP000306393">
    <property type="component" value="Unassembled WGS sequence"/>
</dbReference>
<protein>
    <submittedName>
        <fullName evidence="1">Uncharacterized protein</fullName>
    </submittedName>
</protein>
<evidence type="ECO:0000313" key="1">
    <source>
        <dbReference type="EMBL" id="TKJ92588.1"/>
    </source>
</evidence>
<gene>
    <name evidence="1" type="ORF">EpCFBP13511_07240</name>
</gene>
<evidence type="ECO:0000313" key="2">
    <source>
        <dbReference type="Proteomes" id="UP000306393"/>
    </source>
</evidence>
<reference evidence="1 2" key="1">
    <citation type="journal article" date="2019" name="Sci. Rep.">
        <title>Differences in resource use lead to coexistence of seed-transmitted microbial populations.</title>
        <authorList>
            <person name="Torres-Cortes G."/>
            <person name="Garcia B.J."/>
            <person name="Compant S."/>
            <person name="Rezki S."/>
            <person name="Jones P."/>
            <person name="Preveaux A."/>
            <person name="Briand M."/>
            <person name="Roulet A."/>
            <person name="Bouchez O."/>
            <person name="Jacobson D."/>
            <person name="Barret M."/>
        </authorList>
    </citation>
    <scope>NUCLEOTIDE SEQUENCE [LARGE SCALE GENOMIC DNA]</scope>
    <source>
        <strain evidence="1 2">CFBP13511</strain>
    </source>
</reference>
<accession>A0A4U3FFF4</accession>
<name>A0A4U3FFF4_9GAMM</name>
<organism evidence="1 2">
    <name type="scientific">Erwinia persicina</name>
    <dbReference type="NCBI Taxonomy" id="55211"/>
    <lineage>
        <taxon>Bacteria</taxon>
        <taxon>Pseudomonadati</taxon>
        <taxon>Pseudomonadota</taxon>
        <taxon>Gammaproteobacteria</taxon>
        <taxon>Enterobacterales</taxon>
        <taxon>Erwiniaceae</taxon>
        <taxon>Erwinia</taxon>
    </lineage>
</organism>